<evidence type="ECO:0000256" key="4">
    <source>
        <dbReference type="ARBA" id="ARBA00022946"/>
    </source>
</evidence>
<dbReference type="GO" id="GO:0009534">
    <property type="term" value="C:chloroplast thylakoid"/>
    <property type="evidence" value="ECO:0007669"/>
    <property type="project" value="UniProtKB-SubCell"/>
</dbReference>
<evidence type="ECO:0000256" key="5">
    <source>
        <dbReference type="ARBA" id="ARBA00023078"/>
    </source>
</evidence>
<keyword evidence="3" id="KW-0934">Plastid</keyword>
<dbReference type="SUPFAM" id="SSF55724">
    <property type="entry name" value="Mog1p/PsbP-like"/>
    <property type="match status" value="1"/>
</dbReference>
<accession>A0A7S2Z8P2</accession>
<keyword evidence="4" id="KW-0809">Transit peptide</keyword>
<keyword evidence="1" id="KW-0150">Chloroplast</keyword>
<feature type="domain" description="PsbP C-terminal" evidence="9">
    <location>
        <begin position="82"/>
        <end position="249"/>
    </location>
</feature>
<name>A0A7S2Z8P2_9CHLO</name>
<evidence type="ECO:0000256" key="8">
    <source>
        <dbReference type="ARBA" id="ARBA00046272"/>
    </source>
</evidence>
<evidence type="ECO:0000256" key="6">
    <source>
        <dbReference type="ARBA" id="ARBA00023276"/>
    </source>
</evidence>
<dbReference type="InterPro" id="IPR016123">
    <property type="entry name" value="Mog1/PsbP_a/b/a-sand"/>
</dbReference>
<dbReference type="Pfam" id="PF01789">
    <property type="entry name" value="PsbP"/>
    <property type="match status" value="1"/>
</dbReference>
<dbReference type="GO" id="GO:0009654">
    <property type="term" value="C:photosystem II oxygen evolving complex"/>
    <property type="evidence" value="ECO:0007669"/>
    <property type="project" value="InterPro"/>
</dbReference>
<proteinExistence type="inferred from homology"/>
<reference evidence="10" key="1">
    <citation type="submission" date="2021-01" db="EMBL/GenBank/DDBJ databases">
        <authorList>
            <person name="Corre E."/>
            <person name="Pelletier E."/>
            <person name="Niang G."/>
            <person name="Scheremetjew M."/>
            <person name="Finn R."/>
            <person name="Kale V."/>
            <person name="Holt S."/>
            <person name="Cochrane G."/>
            <person name="Meng A."/>
            <person name="Brown T."/>
            <person name="Cohen L."/>
        </authorList>
    </citation>
    <scope>NUCLEOTIDE SEQUENCE</scope>
    <source>
        <strain evidence="10">RCC856</strain>
    </source>
</reference>
<evidence type="ECO:0000256" key="1">
    <source>
        <dbReference type="ARBA" id="ARBA00022528"/>
    </source>
</evidence>
<evidence type="ECO:0000259" key="9">
    <source>
        <dbReference type="Pfam" id="PF01789"/>
    </source>
</evidence>
<evidence type="ECO:0000256" key="7">
    <source>
        <dbReference type="ARBA" id="ARBA00035638"/>
    </source>
</evidence>
<evidence type="ECO:0000256" key="3">
    <source>
        <dbReference type="ARBA" id="ARBA00022640"/>
    </source>
</evidence>
<keyword evidence="2" id="KW-0602">Photosynthesis</keyword>
<dbReference type="InterPro" id="IPR002683">
    <property type="entry name" value="PsbP_C"/>
</dbReference>
<gene>
    <name evidence="10" type="ORF">CLAU1311_LOCUS9045</name>
</gene>
<dbReference type="GO" id="GO:0015979">
    <property type="term" value="P:photosynthesis"/>
    <property type="evidence" value="ECO:0007669"/>
    <property type="project" value="UniProtKB-KW"/>
</dbReference>
<dbReference type="PANTHER" id="PTHR31407">
    <property type="match status" value="1"/>
</dbReference>
<dbReference type="EMBL" id="HBHU01013879">
    <property type="protein sequence ID" value="CAE0028362.1"/>
    <property type="molecule type" value="Transcribed_RNA"/>
</dbReference>
<organism evidence="10">
    <name type="scientific">Chloropicon laureae</name>
    <dbReference type="NCBI Taxonomy" id="464258"/>
    <lineage>
        <taxon>Eukaryota</taxon>
        <taxon>Viridiplantae</taxon>
        <taxon>Chlorophyta</taxon>
        <taxon>Chloropicophyceae</taxon>
        <taxon>Chloropicales</taxon>
        <taxon>Chloropicaceae</taxon>
        <taxon>Chloropicon</taxon>
    </lineage>
</organism>
<dbReference type="PANTHER" id="PTHR31407:SF6">
    <property type="entry name" value="OXYGEN-EVOLVING ENHANCER PROTEIN 2-1, CHLOROPLASTIC"/>
    <property type="match status" value="1"/>
</dbReference>
<keyword evidence="5" id="KW-0793">Thylakoid</keyword>
<dbReference type="GO" id="GO:0019898">
    <property type="term" value="C:extrinsic component of membrane"/>
    <property type="evidence" value="ECO:0007669"/>
    <property type="project" value="InterPro"/>
</dbReference>
<protein>
    <recommendedName>
        <fullName evidence="9">PsbP C-terminal domain-containing protein</fullName>
    </recommendedName>
</protein>
<evidence type="ECO:0000256" key="2">
    <source>
        <dbReference type="ARBA" id="ARBA00022531"/>
    </source>
</evidence>
<comment type="similarity">
    <text evidence="7">Belongs to the PsbP family.</text>
</comment>
<evidence type="ECO:0000313" key="10">
    <source>
        <dbReference type="EMBL" id="CAE0028362.1"/>
    </source>
</evidence>
<dbReference type="GO" id="GO:0005509">
    <property type="term" value="F:calcium ion binding"/>
    <property type="evidence" value="ECO:0007669"/>
    <property type="project" value="InterPro"/>
</dbReference>
<comment type="subcellular location">
    <subcellularLocation>
        <location evidence="8">Plastid</location>
        <location evidence="8">Chloroplast thylakoid</location>
    </subcellularLocation>
</comment>
<dbReference type="AlphaFoldDB" id="A0A7S2Z8P2"/>
<keyword evidence="6" id="KW-0604">Photosystem II</keyword>
<dbReference type="Gene3D" id="3.40.1000.10">
    <property type="entry name" value="Mog1/PsbP, alpha/beta/alpha sandwich"/>
    <property type="match status" value="1"/>
</dbReference>
<sequence length="251" mass="26836">MIQASKLANKRVVVSPGASGAKRSVRVCATSENRDEPALVQRRALLGSLSVALPLIGAAQPSLAAYGEAANVFGSKTGNFTGFTPYEGDGYSLNLPSKWNPSKEKIFPGTDLRYTDNFDDVNNLEVIVTKGGKEPSTGSEFLNSISYLFGETTKTDFESKSEGGFKPNTAAQISVLSADVSKKNGKNYYEFELLTRTADGNEGGRHQLISAASSNGNLYIFRAQAGDKRWIGVGKGVRAECIGAWKSFTVA</sequence>